<dbReference type="AlphaFoldDB" id="A0A8S4BWR2"/>
<name>A0A8S4BWR2_9ACAR</name>
<evidence type="ECO:0000256" key="6">
    <source>
        <dbReference type="ARBA" id="ARBA00012518"/>
    </source>
</evidence>
<dbReference type="GO" id="GO:0005829">
    <property type="term" value="C:cytosol"/>
    <property type="evidence" value="ECO:0007669"/>
    <property type="project" value="TreeGrafter"/>
</dbReference>
<keyword evidence="16" id="KW-0131">Cell cycle</keyword>
<keyword evidence="7" id="KW-0963">Cytoplasm</keyword>
<dbReference type="GO" id="GO:0008762">
    <property type="term" value="F:UDP-N-acetylmuramate dehydrogenase activity"/>
    <property type="evidence" value="ECO:0007669"/>
    <property type="project" value="UniProtKB-EC"/>
</dbReference>
<dbReference type="InterPro" id="IPR016169">
    <property type="entry name" value="FAD-bd_PCMH_sub2"/>
</dbReference>
<dbReference type="Pfam" id="PF01565">
    <property type="entry name" value="FAD_binding_4"/>
    <property type="match status" value="1"/>
</dbReference>
<dbReference type="Gene3D" id="3.90.78.10">
    <property type="entry name" value="UDP-N-acetylenolpyruvoylglucosamine reductase, C-terminal domain"/>
    <property type="match status" value="1"/>
</dbReference>
<gene>
    <name evidence="20" type="ORF">MHYMCMPASI_00833</name>
</gene>
<dbReference type="PANTHER" id="PTHR21071:SF4">
    <property type="entry name" value="UDP-N-ACETYLENOLPYRUVOYLGLUCOSAMINE REDUCTASE"/>
    <property type="match status" value="1"/>
</dbReference>
<dbReference type="GO" id="GO:0005777">
    <property type="term" value="C:peroxisome"/>
    <property type="evidence" value="ECO:0007669"/>
    <property type="project" value="UniProtKB-SubCell"/>
</dbReference>
<evidence type="ECO:0000256" key="4">
    <source>
        <dbReference type="ARBA" id="ARBA00004496"/>
    </source>
</evidence>
<accession>A0A8S4BWR2</accession>
<evidence type="ECO:0000256" key="14">
    <source>
        <dbReference type="ARBA" id="ARBA00023002"/>
    </source>
</evidence>
<evidence type="ECO:0000256" key="8">
    <source>
        <dbReference type="ARBA" id="ARBA00022618"/>
    </source>
</evidence>
<evidence type="ECO:0000313" key="20">
    <source>
        <dbReference type="EMBL" id="CAG7595538.1"/>
    </source>
</evidence>
<evidence type="ECO:0000313" key="21">
    <source>
        <dbReference type="Proteomes" id="UP000837675"/>
    </source>
</evidence>
<dbReference type="SUPFAM" id="SSF56194">
    <property type="entry name" value="Uridine diphospho-N-Acetylenolpyruvylglucosamine reductase, MurB, C-terminal domain"/>
    <property type="match status" value="1"/>
</dbReference>
<evidence type="ECO:0000256" key="18">
    <source>
        <dbReference type="ARBA" id="ARBA00048914"/>
    </source>
</evidence>
<dbReference type="Pfam" id="PF02873">
    <property type="entry name" value="MurB_C"/>
    <property type="match status" value="1"/>
</dbReference>
<dbReference type="InterPro" id="IPR011601">
    <property type="entry name" value="MurB_C"/>
</dbReference>
<evidence type="ECO:0000256" key="11">
    <source>
        <dbReference type="ARBA" id="ARBA00022857"/>
    </source>
</evidence>
<evidence type="ECO:0000256" key="17">
    <source>
        <dbReference type="ARBA" id="ARBA00023316"/>
    </source>
</evidence>
<dbReference type="Proteomes" id="UP000837675">
    <property type="component" value="Unassembled WGS sequence"/>
</dbReference>
<keyword evidence="10" id="KW-0274">FAD</keyword>
<comment type="subcellular location">
    <subcellularLocation>
        <location evidence="4">Cytoplasm</location>
    </subcellularLocation>
    <subcellularLocation>
        <location evidence="3">Peroxisome</location>
    </subcellularLocation>
</comment>
<comment type="pathway">
    <text evidence="5">Cell wall biogenesis; peptidoglycan biosynthesis.</text>
</comment>
<dbReference type="InterPro" id="IPR016166">
    <property type="entry name" value="FAD-bd_PCMH"/>
</dbReference>
<evidence type="ECO:0000259" key="19">
    <source>
        <dbReference type="PROSITE" id="PS51387"/>
    </source>
</evidence>
<keyword evidence="14" id="KW-0560">Oxidoreductase</keyword>
<evidence type="ECO:0000256" key="2">
    <source>
        <dbReference type="ARBA" id="ARBA00003921"/>
    </source>
</evidence>
<comment type="caution">
    <text evidence="20">The sequence shown here is derived from an EMBL/GenBank/DDBJ whole genome shotgun (WGS) entry which is preliminary data.</text>
</comment>
<dbReference type="PROSITE" id="PS51387">
    <property type="entry name" value="FAD_PCMH"/>
    <property type="match status" value="1"/>
</dbReference>
<proteinExistence type="inferred from homology"/>
<keyword evidence="11" id="KW-0521">NADP</keyword>
<evidence type="ECO:0000256" key="7">
    <source>
        <dbReference type="ARBA" id="ARBA00022490"/>
    </source>
</evidence>
<dbReference type="GO" id="GO:0071555">
    <property type="term" value="P:cell wall organization"/>
    <property type="evidence" value="ECO:0007669"/>
    <property type="project" value="UniProtKB-KW"/>
</dbReference>
<keyword evidence="12" id="KW-0133">Cell shape</keyword>
<evidence type="ECO:0000256" key="1">
    <source>
        <dbReference type="ARBA" id="ARBA00001974"/>
    </source>
</evidence>
<evidence type="ECO:0000256" key="16">
    <source>
        <dbReference type="ARBA" id="ARBA00023306"/>
    </source>
</evidence>
<protein>
    <recommendedName>
        <fullName evidence="6">UDP-N-acetylmuramate dehydrogenase</fullName>
        <ecNumber evidence="6">1.3.1.98</ecNumber>
    </recommendedName>
</protein>
<reference evidence="20" key="1">
    <citation type="submission" date="2021-06" db="EMBL/GenBank/DDBJ databases">
        <authorList>
            <person name="Nardi T."/>
            <person name="Nardi T."/>
        </authorList>
    </citation>
    <scope>NUCLEOTIDE SEQUENCE</scope>
</reference>
<evidence type="ECO:0000256" key="15">
    <source>
        <dbReference type="ARBA" id="ARBA00023140"/>
    </source>
</evidence>
<keyword evidence="8" id="KW-0132">Cell division</keyword>
<evidence type="ECO:0000256" key="3">
    <source>
        <dbReference type="ARBA" id="ARBA00004275"/>
    </source>
</evidence>
<keyword evidence="21" id="KW-1185">Reference proteome</keyword>
<comment type="catalytic activity">
    <reaction evidence="18">
        <text>UDP-N-acetyl-alpha-D-muramate + NADP(+) = UDP-N-acetyl-3-O-(1-carboxyvinyl)-alpha-D-glucosamine + NADPH + H(+)</text>
        <dbReference type="Rhea" id="RHEA:12248"/>
        <dbReference type="ChEBI" id="CHEBI:15378"/>
        <dbReference type="ChEBI" id="CHEBI:57783"/>
        <dbReference type="ChEBI" id="CHEBI:58349"/>
        <dbReference type="ChEBI" id="CHEBI:68483"/>
        <dbReference type="ChEBI" id="CHEBI:70757"/>
        <dbReference type="EC" id="1.3.1.98"/>
    </reaction>
</comment>
<evidence type="ECO:0000256" key="5">
    <source>
        <dbReference type="ARBA" id="ARBA00004752"/>
    </source>
</evidence>
<dbReference type="InterPro" id="IPR016167">
    <property type="entry name" value="FAD-bd_PCMH_sub1"/>
</dbReference>
<evidence type="ECO:0000256" key="9">
    <source>
        <dbReference type="ARBA" id="ARBA00022630"/>
    </source>
</evidence>
<dbReference type="InterPro" id="IPR036318">
    <property type="entry name" value="FAD-bd_PCMH-like_sf"/>
</dbReference>
<feature type="domain" description="FAD-binding PCMH-type" evidence="19">
    <location>
        <begin position="36"/>
        <end position="221"/>
    </location>
</feature>
<dbReference type="GO" id="GO:0071949">
    <property type="term" value="F:FAD binding"/>
    <property type="evidence" value="ECO:0007669"/>
    <property type="project" value="InterPro"/>
</dbReference>
<dbReference type="GO" id="GO:0051301">
    <property type="term" value="P:cell division"/>
    <property type="evidence" value="ECO:0007669"/>
    <property type="project" value="UniProtKB-KW"/>
</dbReference>
<evidence type="ECO:0000256" key="13">
    <source>
        <dbReference type="ARBA" id="ARBA00022984"/>
    </source>
</evidence>
<dbReference type="EC" id="1.3.1.98" evidence="6"/>
<dbReference type="NCBIfam" id="TIGR00179">
    <property type="entry name" value="murB"/>
    <property type="match status" value="1"/>
</dbReference>
<dbReference type="InterPro" id="IPR006094">
    <property type="entry name" value="Oxid_FAD_bind_N"/>
</dbReference>
<keyword evidence="17" id="KW-0961">Cell wall biogenesis/degradation</keyword>
<evidence type="ECO:0000256" key="10">
    <source>
        <dbReference type="ARBA" id="ARBA00022827"/>
    </source>
</evidence>
<sequence length="306" mass="33477">MNTTLPTEFRCDLVLPGVRGRYRYNANLGKMCWFGVGGNADVLFIPADVEDLKDFLLKVDSSVPITVIGVGSNLLIRDCGIRGVVIRLGAGFNYIKHKEYQVIAGAAVLDLNVAQYCLEHTISGLEFLAGIPGTIGGALYMNAGAYYSDISNILIEAKAINLQGELKVFKKSDLGYKYRSNGLRESWIFIEGSFQGQQGEYNTIDNNIKNIQNSRLTTQPIKSKTGGSTFKNPPELSAWKLIDEAGCRGLRVGGAEVSTQHCNFFINSSSATASDLEKLIKEVRNRVLEKTGVLLEPEIKIIGEDA</sequence>
<dbReference type="NCBIfam" id="NF010480">
    <property type="entry name" value="PRK13905.1"/>
    <property type="match status" value="1"/>
</dbReference>
<comment type="cofactor">
    <cofactor evidence="1">
        <name>FAD</name>
        <dbReference type="ChEBI" id="CHEBI:57692"/>
    </cofactor>
</comment>
<keyword evidence="9" id="KW-0285">Flavoprotein</keyword>
<dbReference type="GO" id="GO:0008360">
    <property type="term" value="P:regulation of cell shape"/>
    <property type="evidence" value="ECO:0007669"/>
    <property type="project" value="UniProtKB-KW"/>
</dbReference>
<evidence type="ECO:0000256" key="12">
    <source>
        <dbReference type="ARBA" id="ARBA00022960"/>
    </source>
</evidence>
<organism evidence="20 21">
    <name type="scientific">Hyalomma marginatum</name>
    <dbReference type="NCBI Taxonomy" id="34627"/>
    <lineage>
        <taxon>Eukaryota</taxon>
        <taxon>Metazoa</taxon>
        <taxon>Ecdysozoa</taxon>
        <taxon>Arthropoda</taxon>
        <taxon>Chelicerata</taxon>
        <taxon>Arachnida</taxon>
        <taxon>Acari</taxon>
        <taxon>Parasitiformes</taxon>
        <taxon>Ixodida</taxon>
        <taxon>Ixodoidea</taxon>
        <taxon>Ixodidae</taxon>
        <taxon>Hyalomminae</taxon>
        <taxon>Hyalomma</taxon>
    </lineage>
</organism>
<keyword evidence="15" id="KW-0576">Peroxisome</keyword>
<dbReference type="Gene3D" id="3.30.43.10">
    <property type="entry name" value="Uridine Diphospho-n-acetylenolpyruvylglucosamine Reductase, domain 2"/>
    <property type="match status" value="1"/>
</dbReference>
<dbReference type="InterPro" id="IPR003170">
    <property type="entry name" value="MurB"/>
</dbReference>
<dbReference type="InterPro" id="IPR036635">
    <property type="entry name" value="MurB_C_sf"/>
</dbReference>
<dbReference type="PANTHER" id="PTHR21071">
    <property type="entry name" value="UDP-N-ACETYLENOLPYRUVOYLGLUCOSAMINE REDUCTASE"/>
    <property type="match status" value="1"/>
</dbReference>
<dbReference type="EMBL" id="CAJVAF010000311">
    <property type="protein sequence ID" value="CAG7595538.1"/>
    <property type="molecule type" value="Genomic_DNA"/>
</dbReference>
<dbReference type="Gene3D" id="3.30.465.10">
    <property type="match status" value="1"/>
</dbReference>
<dbReference type="HAMAP" id="MF_00037">
    <property type="entry name" value="MurB"/>
    <property type="match status" value="1"/>
</dbReference>
<dbReference type="SUPFAM" id="SSF56176">
    <property type="entry name" value="FAD-binding/transporter-associated domain-like"/>
    <property type="match status" value="1"/>
</dbReference>
<keyword evidence="13" id="KW-0573">Peptidoglycan synthesis</keyword>
<comment type="function">
    <text evidence="2">Cell wall formation.</text>
</comment>